<dbReference type="AlphaFoldDB" id="A0A3B1J1X7"/>
<dbReference type="InterPro" id="IPR021663">
    <property type="entry name" value="CD3_zeta/IgE_Fc_rcpt_gamma"/>
</dbReference>
<dbReference type="Proteomes" id="UP000018467">
    <property type="component" value="Unassembled WGS sequence"/>
</dbReference>
<dbReference type="FunCoup" id="A0A3B1J1X7">
    <property type="interactions" value="667"/>
</dbReference>
<dbReference type="Ensembl" id="ENSAMXT00000050784.1">
    <property type="protein sequence ID" value="ENSAMXP00000036272.1"/>
    <property type="gene ID" value="ENSAMXG00000032245.1"/>
</dbReference>
<evidence type="ECO:0000256" key="4">
    <source>
        <dbReference type="ARBA" id="ARBA00022859"/>
    </source>
</evidence>
<evidence type="ECO:0000256" key="1">
    <source>
        <dbReference type="ARBA" id="ARBA00004251"/>
    </source>
</evidence>
<feature type="transmembrane region" description="Helical" evidence="7">
    <location>
        <begin position="24"/>
        <end position="42"/>
    </location>
</feature>
<dbReference type="GO" id="GO:0002376">
    <property type="term" value="P:immune system process"/>
    <property type="evidence" value="ECO:0007669"/>
    <property type="project" value="UniProtKB-KW"/>
</dbReference>
<evidence type="ECO:0000313" key="8">
    <source>
        <dbReference type="Ensembl" id="ENSAMXP00000036272.1"/>
    </source>
</evidence>
<dbReference type="GO" id="GO:0032998">
    <property type="term" value="C:Fc-epsilon receptor I complex"/>
    <property type="evidence" value="ECO:0007669"/>
    <property type="project" value="InterPro"/>
</dbReference>
<reference evidence="8" key="4">
    <citation type="submission" date="2025-09" db="UniProtKB">
        <authorList>
            <consortium name="Ensembl"/>
        </authorList>
    </citation>
    <scope>IDENTIFICATION</scope>
</reference>
<evidence type="ECO:0000256" key="7">
    <source>
        <dbReference type="SAM" id="Phobius"/>
    </source>
</evidence>
<dbReference type="STRING" id="7994.ENSAMXP00000036272"/>
<keyword evidence="6" id="KW-0675">Receptor</keyword>
<evidence type="ECO:0000256" key="2">
    <source>
        <dbReference type="ARBA" id="ARBA00022475"/>
    </source>
</evidence>
<keyword evidence="2" id="KW-1003">Cell membrane</keyword>
<keyword evidence="7" id="KW-0472">Membrane</keyword>
<keyword evidence="5" id="KW-1015">Disulfide bond</keyword>
<keyword evidence="7" id="KW-0812">Transmembrane</keyword>
<dbReference type="GO" id="GO:0019767">
    <property type="term" value="F:IgE receptor activity"/>
    <property type="evidence" value="ECO:0007669"/>
    <property type="project" value="InterPro"/>
</dbReference>
<dbReference type="Pfam" id="PF11628">
    <property type="entry name" value="TCR_zetazeta"/>
    <property type="match status" value="1"/>
</dbReference>
<accession>A0A3B1J1X7</accession>
<name>A0A3B1J1X7_ASTMX</name>
<keyword evidence="9" id="KW-1185">Reference proteome</keyword>
<dbReference type="Bgee" id="ENSAMXG00000032245">
    <property type="expression patterns" value="Expressed in mesonephros and 14 other cell types or tissues"/>
</dbReference>
<evidence type="ECO:0000256" key="3">
    <source>
        <dbReference type="ARBA" id="ARBA00022553"/>
    </source>
</evidence>
<sequence length="88" mass="9750">VRTVLPFSLLIAWSAALESGGLCYILDGILVIYGIVLTILYCRLRVGPSLFTIYISTLKQGEGIYQGLKPHAQDTYETLNMKKKKALS</sequence>
<evidence type="ECO:0000256" key="6">
    <source>
        <dbReference type="ARBA" id="ARBA00023170"/>
    </source>
</evidence>
<dbReference type="GeneTree" id="ENSGT01120000272152"/>
<proteinExistence type="predicted"/>
<keyword evidence="7" id="KW-1133">Transmembrane helix</keyword>
<keyword evidence="4" id="KW-0391">Immunity</keyword>
<reference evidence="8" key="3">
    <citation type="submission" date="2025-08" db="UniProtKB">
        <authorList>
            <consortium name="Ensembl"/>
        </authorList>
    </citation>
    <scope>IDENTIFICATION</scope>
</reference>
<reference evidence="9" key="1">
    <citation type="submission" date="2013-03" db="EMBL/GenBank/DDBJ databases">
        <authorList>
            <person name="Jeffery W."/>
            <person name="Warren W."/>
            <person name="Wilson R.K."/>
        </authorList>
    </citation>
    <scope>NUCLEOTIDE SEQUENCE</scope>
    <source>
        <strain evidence="9">female</strain>
    </source>
</reference>
<dbReference type="PANTHER" id="PTHR16803:SF0">
    <property type="entry name" value="HIGH AFFINITY IMMUNOGLOBULIN EPSILON RECEPTOR SUBUNIT GAMMA"/>
    <property type="match status" value="1"/>
</dbReference>
<comment type="subcellular location">
    <subcellularLocation>
        <location evidence="1">Cell membrane</location>
        <topology evidence="1">Single-pass type I membrane protein</topology>
    </subcellularLocation>
</comment>
<organism evidence="8 9">
    <name type="scientific">Astyanax mexicanus</name>
    <name type="common">Blind cave fish</name>
    <name type="synonym">Astyanax fasciatus mexicanus</name>
    <dbReference type="NCBI Taxonomy" id="7994"/>
    <lineage>
        <taxon>Eukaryota</taxon>
        <taxon>Metazoa</taxon>
        <taxon>Chordata</taxon>
        <taxon>Craniata</taxon>
        <taxon>Vertebrata</taxon>
        <taxon>Euteleostomi</taxon>
        <taxon>Actinopterygii</taxon>
        <taxon>Neopterygii</taxon>
        <taxon>Teleostei</taxon>
        <taxon>Ostariophysi</taxon>
        <taxon>Characiformes</taxon>
        <taxon>Characoidei</taxon>
        <taxon>Acestrorhamphidae</taxon>
        <taxon>Acestrorhamphinae</taxon>
        <taxon>Astyanax</taxon>
    </lineage>
</organism>
<dbReference type="InterPro" id="IPR042340">
    <property type="entry name" value="FCER1G"/>
</dbReference>
<reference evidence="9" key="2">
    <citation type="journal article" date="2014" name="Nat. Commun.">
        <title>The cavefish genome reveals candidate genes for eye loss.</title>
        <authorList>
            <person name="McGaugh S.E."/>
            <person name="Gross J.B."/>
            <person name="Aken B."/>
            <person name="Blin M."/>
            <person name="Borowsky R."/>
            <person name="Chalopin D."/>
            <person name="Hinaux H."/>
            <person name="Jeffery W.R."/>
            <person name="Keene A."/>
            <person name="Ma L."/>
            <person name="Minx P."/>
            <person name="Murphy D."/>
            <person name="O'Quin K.E."/>
            <person name="Retaux S."/>
            <person name="Rohner N."/>
            <person name="Searle S.M."/>
            <person name="Stahl B.A."/>
            <person name="Tabin C."/>
            <person name="Volff J.N."/>
            <person name="Yoshizawa M."/>
            <person name="Warren W.C."/>
        </authorList>
    </citation>
    <scope>NUCLEOTIDE SEQUENCE [LARGE SCALE GENOMIC DNA]</scope>
    <source>
        <strain evidence="9">female</strain>
    </source>
</reference>
<protein>
    <submittedName>
        <fullName evidence="8">Fc receptor, IgE, high affinity I, gamma polypeptide like</fullName>
    </submittedName>
</protein>
<evidence type="ECO:0000256" key="5">
    <source>
        <dbReference type="ARBA" id="ARBA00023157"/>
    </source>
</evidence>
<dbReference type="PANTHER" id="PTHR16803">
    <property type="entry name" value="HIGH AFFINITY IMMUNOGLOBULIN EPSILON RECEPTOR GAMMA-SUBUNIT"/>
    <property type="match status" value="1"/>
</dbReference>
<keyword evidence="3" id="KW-0597">Phosphoprotein</keyword>
<evidence type="ECO:0000313" key="9">
    <source>
        <dbReference type="Proteomes" id="UP000018467"/>
    </source>
</evidence>
<dbReference type="InParanoid" id="A0A3B1J1X7"/>